<sequence length="312" mass="34323">MSLPSCALPAQAYNLELLHEEGRPGPESHGWCFGLPPGISAEQWPLDPLTGYPLVHGLTLRLPPDYRCHGPDVTGLSFFGCCNEHSEGGTSPDETIHATMTGAAAPADPRYLPFWTAVQNSHPRLHRMIDILDDNYAVILLTESELNGPLCRPPDTAAARALSCHAAPKWLEIGGARAFFDELIGSTDPRKHYLPKVLGGAPDSKLAWSRGLRWRPRAVDPNAGKAPQDPFTGDKAAGYQQPYYYEGENYLDQAWTKDHAPNHIGGTMRPTQATPRFSPFYLEFAEYLGGYNFGTGNCQLDFLNMKLDWACG</sequence>
<dbReference type="RefSeq" id="WP_027559660.1">
    <property type="nucleotide sequence ID" value="NZ_AXAD01000003.1"/>
</dbReference>
<accession>A0AAE7THX4</accession>
<gene>
    <name evidence="1" type="ORF">WN72_28595</name>
</gene>
<dbReference type="AlphaFoldDB" id="A0AAE7THX4"/>
<proteinExistence type="predicted"/>
<evidence type="ECO:0000313" key="1">
    <source>
        <dbReference type="EMBL" id="QOZ69832.1"/>
    </source>
</evidence>
<reference evidence="1 2" key="1">
    <citation type="submission" date="2018-06" db="EMBL/GenBank/DDBJ databases">
        <title>Comparative genomics of Bradyrhizobium nodulating Arachidis hypogaea.</title>
        <authorList>
            <person name="Li Y."/>
        </authorList>
    </citation>
    <scope>NUCLEOTIDE SEQUENCE [LARGE SCALE GENOMIC DNA]</scope>
    <source>
        <strain evidence="1 2">CCBAU 051107</strain>
    </source>
</reference>
<evidence type="ECO:0000313" key="2">
    <source>
        <dbReference type="Proteomes" id="UP000594015"/>
    </source>
</evidence>
<name>A0AAE7THX4_9BRAD</name>
<organism evidence="1 2">
    <name type="scientific">Bradyrhizobium arachidis</name>
    <dbReference type="NCBI Taxonomy" id="858423"/>
    <lineage>
        <taxon>Bacteria</taxon>
        <taxon>Pseudomonadati</taxon>
        <taxon>Pseudomonadota</taxon>
        <taxon>Alphaproteobacteria</taxon>
        <taxon>Hyphomicrobiales</taxon>
        <taxon>Nitrobacteraceae</taxon>
        <taxon>Bradyrhizobium</taxon>
    </lineage>
</organism>
<dbReference type="Proteomes" id="UP000594015">
    <property type="component" value="Chromosome"/>
</dbReference>
<dbReference type="EMBL" id="CP030050">
    <property type="protein sequence ID" value="QOZ69832.1"/>
    <property type="molecule type" value="Genomic_DNA"/>
</dbReference>
<protein>
    <submittedName>
        <fullName evidence="1">Uncharacterized protein</fullName>
    </submittedName>
</protein>
<dbReference type="KEGG" id="barh:WN72_28595"/>